<protein>
    <recommendedName>
        <fullName evidence="1">XRN2-binding (XTBD) domain-containing protein</fullName>
    </recommendedName>
</protein>
<dbReference type="EMBL" id="FZQP02002203">
    <property type="protein sequence ID" value="VVC95001.1"/>
    <property type="molecule type" value="Genomic_DNA"/>
</dbReference>
<gene>
    <name evidence="2" type="ORF">LSINAPIS_LOCUS6819</name>
</gene>
<dbReference type="PROSITE" id="PS51827">
    <property type="entry name" value="XTBD"/>
    <property type="match status" value="1"/>
</dbReference>
<proteinExistence type="predicted"/>
<evidence type="ECO:0000259" key="1">
    <source>
        <dbReference type="PROSITE" id="PS51827"/>
    </source>
</evidence>
<dbReference type="Pfam" id="PF11952">
    <property type="entry name" value="XTBD"/>
    <property type="match status" value="1"/>
</dbReference>
<dbReference type="PANTHER" id="PTHR48430:SF1">
    <property type="entry name" value="PARTNER OF XRN-2 PROTEIN 1"/>
    <property type="match status" value="1"/>
</dbReference>
<sequence>MAYFDGNWDVDKYREEHESDQHWLLRKAFMERWKYFYSEERLVCLARVFTNIGFLGCKYPMEIMQEVSALSKELIALQYNSDRALLLAAWCEHPETRPT</sequence>
<evidence type="ECO:0000313" key="3">
    <source>
        <dbReference type="Proteomes" id="UP000324832"/>
    </source>
</evidence>
<dbReference type="Proteomes" id="UP000324832">
    <property type="component" value="Unassembled WGS sequence"/>
</dbReference>
<reference evidence="2 3" key="1">
    <citation type="submission" date="2017-07" db="EMBL/GenBank/DDBJ databases">
        <authorList>
            <person name="Talla V."/>
            <person name="Backstrom N."/>
        </authorList>
    </citation>
    <scope>NUCLEOTIDE SEQUENCE [LARGE SCALE GENOMIC DNA]</scope>
</reference>
<feature type="domain" description="XRN2-binding (XTBD)" evidence="1">
    <location>
        <begin position="10"/>
        <end position="94"/>
    </location>
</feature>
<evidence type="ECO:0000313" key="2">
    <source>
        <dbReference type="EMBL" id="VVC95001.1"/>
    </source>
</evidence>
<dbReference type="PANTHER" id="PTHR48430">
    <property type="entry name" value="PARTNER OF XRN-2 PROTEIN 1"/>
    <property type="match status" value="1"/>
</dbReference>
<keyword evidence="3" id="KW-1185">Reference proteome</keyword>
<dbReference type="InterPro" id="IPR021859">
    <property type="entry name" value="XTBD"/>
</dbReference>
<accession>A0A5E4QBJ1</accession>
<organism evidence="2 3">
    <name type="scientific">Leptidea sinapis</name>
    <dbReference type="NCBI Taxonomy" id="189913"/>
    <lineage>
        <taxon>Eukaryota</taxon>
        <taxon>Metazoa</taxon>
        <taxon>Ecdysozoa</taxon>
        <taxon>Arthropoda</taxon>
        <taxon>Hexapoda</taxon>
        <taxon>Insecta</taxon>
        <taxon>Pterygota</taxon>
        <taxon>Neoptera</taxon>
        <taxon>Endopterygota</taxon>
        <taxon>Lepidoptera</taxon>
        <taxon>Glossata</taxon>
        <taxon>Ditrysia</taxon>
        <taxon>Papilionoidea</taxon>
        <taxon>Pieridae</taxon>
        <taxon>Dismorphiinae</taxon>
        <taxon>Leptidea</taxon>
    </lineage>
</organism>
<name>A0A5E4QBJ1_9NEOP</name>
<dbReference type="AlphaFoldDB" id="A0A5E4QBJ1"/>